<name>A0A2A6E4A8_TANFO</name>
<accession>A0A2A6E4A8</accession>
<evidence type="ECO:0000313" key="2">
    <source>
        <dbReference type="Proteomes" id="UP000219259"/>
    </source>
</evidence>
<proteinExistence type="predicted"/>
<dbReference type="Proteomes" id="UP000219259">
    <property type="component" value="Unassembled WGS sequence"/>
</dbReference>
<sequence length="101" mass="12048">NYFIKSFAINVYAKTQEKRLENRTLVFTQTPASYGLSVRYSNRNLMAEAGTENPFTQQAQYREYADYNIYRYDQTQTSRIYQQTAYLKLAYTFDFGRKTSR</sequence>
<dbReference type="EMBL" id="NSLJ01000130">
    <property type="protein sequence ID" value="PDP40001.1"/>
    <property type="molecule type" value="Genomic_DNA"/>
</dbReference>
<reference evidence="1 2" key="1">
    <citation type="submission" date="2017-09" db="EMBL/GenBank/DDBJ databases">
        <title>Phase variable restriction modification systems are present in the genome sequences of periodontal pathogens Prevotella intermedia, Tannerella forsythia and Porphyromonas gingivalis.</title>
        <authorList>
            <person name="Haigh R.D."/>
            <person name="Crawford L."/>
            <person name="Ralph J."/>
            <person name="Wanford J."/>
            <person name="Vartoukian S.R."/>
            <person name="Hijazib K."/>
            <person name="Wade W."/>
            <person name="Oggioni M.R."/>
        </authorList>
    </citation>
    <scope>NUCLEOTIDE SEQUENCE [LARGE SCALE GENOMIC DNA]</scope>
    <source>
        <strain evidence="1 2">WW11663</strain>
    </source>
</reference>
<comment type="caution">
    <text evidence="1">The sequence shown here is derived from an EMBL/GenBank/DDBJ whole genome shotgun (WGS) entry which is preliminary data.</text>
</comment>
<dbReference type="AlphaFoldDB" id="A0A2A6E4A8"/>
<organism evidence="1 2">
    <name type="scientific">Tannerella forsythia</name>
    <name type="common">Bacteroides forsythus</name>
    <dbReference type="NCBI Taxonomy" id="28112"/>
    <lineage>
        <taxon>Bacteria</taxon>
        <taxon>Pseudomonadati</taxon>
        <taxon>Bacteroidota</taxon>
        <taxon>Bacteroidia</taxon>
        <taxon>Bacteroidales</taxon>
        <taxon>Tannerellaceae</taxon>
        <taxon>Tannerella</taxon>
    </lineage>
</organism>
<evidence type="ECO:0000313" key="1">
    <source>
        <dbReference type="EMBL" id="PDP40001.1"/>
    </source>
</evidence>
<gene>
    <name evidence="1" type="ORF">CLI86_14060</name>
</gene>
<feature type="non-terminal residue" evidence="1">
    <location>
        <position position="1"/>
    </location>
</feature>
<protein>
    <submittedName>
        <fullName evidence="1">Uncharacterized protein</fullName>
    </submittedName>
</protein>
<feature type="non-terminal residue" evidence="1">
    <location>
        <position position="101"/>
    </location>
</feature>